<evidence type="ECO:0000256" key="1">
    <source>
        <dbReference type="SAM" id="MobiDB-lite"/>
    </source>
</evidence>
<gene>
    <name evidence="3" type="ORF">SALB_02032</name>
</gene>
<dbReference type="InterPro" id="IPR036844">
    <property type="entry name" value="Hint_dom_sf"/>
</dbReference>
<evidence type="ECO:0000256" key="2">
    <source>
        <dbReference type="SAM" id="Phobius"/>
    </source>
</evidence>
<feature type="region of interest" description="Disordered" evidence="1">
    <location>
        <begin position="233"/>
        <end position="256"/>
    </location>
</feature>
<feature type="transmembrane region" description="Helical" evidence="2">
    <location>
        <begin position="43"/>
        <end position="64"/>
    </location>
</feature>
<dbReference type="SUPFAM" id="SSF51294">
    <property type="entry name" value="Hedgehog/intein (Hint) domain"/>
    <property type="match status" value="1"/>
</dbReference>
<feature type="region of interest" description="Disordered" evidence="1">
    <location>
        <begin position="1"/>
        <end position="34"/>
    </location>
</feature>
<dbReference type="NCBIfam" id="TIGR01443">
    <property type="entry name" value="intein_Cterm"/>
    <property type="match status" value="1"/>
</dbReference>
<protein>
    <submittedName>
        <fullName evidence="3">Type IV secretion protein Rhs</fullName>
    </submittedName>
</protein>
<proteinExistence type="predicted"/>
<dbReference type="Proteomes" id="UP000288351">
    <property type="component" value="Unassembled WGS sequence"/>
</dbReference>
<dbReference type="PROSITE" id="PS50818">
    <property type="entry name" value="INTEIN_C_TER"/>
    <property type="match status" value="1"/>
</dbReference>
<evidence type="ECO:0000313" key="3">
    <source>
        <dbReference type="EMBL" id="GCB89358.1"/>
    </source>
</evidence>
<reference evidence="3 4" key="1">
    <citation type="journal article" date="2019" name="Microbiol. Resour. Announc.">
        <title>Draft Genome Sequence of the Most Traditional epsilon-Poly-l-Lysine Producer, Streptomyces albulus NBRC14147.</title>
        <authorList>
            <person name="Yamanaka K."/>
            <person name="Hamano Y."/>
        </authorList>
    </citation>
    <scope>NUCLEOTIDE SEQUENCE [LARGE SCALE GENOMIC DNA]</scope>
    <source>
        <strain evidence="3 4">NBRC 14147</strain>
    </source>
</reference>
<dbReference type="Pfam" id="PF07591">
    <property type="entry name" value="PT-HINT"/>
    <property type="match status" value="1"/>
</dbReference>
<dbReference type="EMBL" id="BHXC01000006">
    <property type="protein sequence ID" value="GCB89358.1"/>
    <property type="molecule type" value="Genomic_DNA"/>
</dbReference>
<dbReference type="InterPro" id="IPR030934">
    <property type="entry name" value="Intein_C"/>
</dbReference>
<name>A0A401QVK2_STRNR</name>
<organism evidence="3 4">
    <name type="scientific">Streptomyces noursei</name>
    <name type="common">Streptomyces albulus</name>
    <dbReference type="NCBI Taxonomy" id="1971"/>
    <lineage>
        <taxon>Bacteria</taxon>
        <taxon>Bacillati</taxon>
        <taxon>Actinomycetota</taxon>
        <taxon>Actinomycetes</taxon>
        <taxon>Kitasatosporales</taxon>
        <taxon>Streptomycetaceae</taxon>
        <taxon>Streptomyces</taxon>
    </lineage>
</organism>
<keyword evidence="2" id="KW-1133">Transmembrane helix</keyword>
<dbReference type="Gene3D" id="2.170.16.10">
    <property type="entry name" value="Hedgehog/Intein (Hint) domain"/>
    <property type="match status" value="1"/>
</dbReference>
<dbReference type="RefSeq" id="WP_124428101.1">
    <property type="nucleotide sequence ID" value="NZ_BHXC01000006.1"/>
</dbReference>
<keyword evidence="2" id="KW-0812">Transmembrane</keyword>
<sequence>MSEQLGGGHPHDRTAPAGHPGWGPAGAGAPPPPPVRSGWRRPWLLGVAVCGLVLAVVAGTLLWWSARPEAAKDTDAERAPFYLAVYNLAQQPAAHYTGSAPDGATWDLTVTAGSEARGTISAAGRRTEVLTVDGKTYAKPPKDLLTDLPDGLSADTLDGKWVTGADRLTSTLSDVPRSPAALAARLWAGLDRTAGFPIAKSGEGGAATLTVTTPDGALSVSATAPYRVVKLTSARPTAPSSSSASSSSASSSSSSSGGLARTSLVSAAVHPPAVDRTVSGSQPGLGNVDFTPMSPEDVGKAYDDLIGQTKTLGSAVDLGIRFNFNQTGNLRCSESCTVNENVVTTTTAAPGARLTGTVNASMTAQVTVNGQSGGGCTQAATLPINGGGTMSCVAAGTAPIVQQIKAEKQREADAQARATRRPVRIPYTLNFQARVQISAMAFAKAEIAQKVKAQQAERGKAVENAKEDAGPNPDCSKDSFVAGTPVLMADARTEPIQRLRVGDRIANAAPRSGAVQQHTVSAVVVTDDDRDFVELTIAGPRGTGTVRSTAHHLFYDVTTARWTKAAALKRGDRVQTTGTAVATVREVRAYRAAVRTYNLSVDGVHTYYVLAGDTPVLVHNCAMKRDAKSLKGVKVPRQYQGLDTAHVRKNHFPGGSGVTPRKDMWPAQMTDARLAQIAQQAMRNNPKVIGYDPETQMIQAVAVVEGKMVQFQIPRGGGEMRSIYPLEPWSS</sequence>
<comment type="caution">
    <text evidence="3">The sequence shown here is derived from an EMBL/GenBank/DDBJ whole genome shotgun (WGS) entry which is preliminary data.</text>
</comment>
<dbReference type="CDD" id="cd00081">
    <property type="entry name" value="Hint"/>
    <property type="match status" value="1"/>
</dbReference>
<accession>A0A401QVK2</accession>
<keyword evidence="2" id="KW-0472">Membrane</keyword>
<evidence type="ECO:0000313" key="4">
    <source>
        <dbReference type="Proteomes" id="UP000288351"/>
    </source>
</evidence>
<dbReference type="AlphaFoldDB" id="A0A401QVK2"/>